<keyword evidence="1" id="KW-1133">Transmembrane helix</keyword>
<keyword evidence="1" id="KW-0812">Transmembrane</keyword>
<reference evidence="2 3" key="1">
    <citation type="journal article" date="2021" name="Elife">
        <title>Chloroplast acquisition without the gene transfer in kleptoplastic sea slugs, Plakobranchus ocellatus.</title>
        <authorList>
            <person name="Maeda T."/>
            <person name="Takahashi S."/>
            <person name="Yoshida T."/>
            <person name="Shimamura S."/>
            <person name="Takaki Y."/>
            <person name="Nagai Y."/>
            <person name="Toyoda A."/>
            <person name="Suzuki Y."/>
            <person name="Arimoto A."/>
            <person name="Ishii H."/>
            <person name="Satoh N."/>
            <person name="Nishiyama T."/>
            <person name="Hasebe M."/>
            <person name="Maruyama T."/>
            <person name="Minagawa J."/>
            <person name="Obokata J."/>
            <person name="Shigenobu S."/>
        </authorList>
    </citation>
    <scope>NUCLEOTIDE SEQUENCE [LARGE SCALE GENOMIC DNA]</scope>
</reference>
<organism evidence="2 3">
    <name type="scientific">Elysia marginata</name>
    <dbReference type="NCBI Taxonomy" id="1093978"/>
    <lineage>
        <taxon>Eukaryota</taxon>
        <taxon>Metazoa</taxon>
        <taxon>Spiralia</taxon>
        <taxon>Lophotrochozoa</taxon>
        <taxon>Mollusca</taxon>
        <taxon>Gastropoda</taxon>
        <taxon>Heterobranchia</taxon>
        <taxon>Euthyneura</taxon>
        <taxon>Panpulmonata</taxon>
        <taxon>Sacoglossa</taxon>
        <taxon>Placobranchoidea</taxon>
        <taxon>Plakobranchidae</taxon>
        <taxon>Elysia</taxon>
    </lineage>
</organism>
<evidence type="ECO:0000313" key="3">
    <source>
        <dbReference type="Proteomes" id="UP000762676"/>
    </source>
</evidence>
<keyword evidence="3" id="KW-1185">Reference proteome</keyword>
<protein>
    <recommendedName>
        <fullName evidence="4">Peptidase S1 domain-containing protein</fullName>
    </recommendedName>
</protein>
<proteinExistence type="predicted"/>
<dbReference type="AlphaFoldDB" id="A0AAV4I2G6"/>
<dbReference type="Proteomes" id="UP000762676">
    <property type="component" value="Unassembled WGS sequence"/>
</dbReference>
<gene>
    <name evidence="2" type="ORF">ElyMa_004629100</name>
</gene>
<evidence type="ECO:0000313" key="2">
    <source>
        <dbReference type="EMBL" id="GFS03324.1"/>
    </source>
</evidence>
<sequence>MLNIQFPVAIKIINNNKNNNNSRNKVEAAIVVVVVVVEVVVVVVVVAAVVIILVDFINNHNSDDSNIGNNIDDRDCDNILATVVIEDYKCGDGTDIVNDDDDEEEEEEKNYHADRPALEAVNSTDRSQFSYRLRGHAHSGEVDCCVVREKAVMTHACLRGGDYRRAVGR</sequence>
<name>A0AAV4I2G6_9GAST</name>
<dbReference type="EMBL" id="BMAT01009287">
    <property type="protein sequence ID" value="GFS03324.1"/>
    <property type="molecule type" value="Genomic_DNA"/>
</dbReference>
<evidence type="ECO:0000256" key="1">
    <source>
        <dbReference type="SAM" id="Phobius"/>
    </source>
</evidence>
<feature type="transmembrane region" description="Helical" evidence="1">
    <location>
        <begin position="28"/>
        <end position="54"/>
    </location>
</feature>
<accession>A0AAV4I2G6</accession>
<comment type="caution">
    <text evidence="2">The sequence shown here is derived from an EMBL/GenBank/DDBJ whole genome shotgun (WGS) entry which is preliminary data.</text>
</comment>
<evidence type="ECO:0008006" key="4">
    <source>
        <dbReference type="Google" id="ProtNLM"/>
    </source>
</evidence>
<keyword evidence="1" id="KW-0472">Membrane</keyword>